<feature type="compositionally biased region" description="Low complexity" evidence="2">
    <location>
        <begin position="135"/>
        <end position="144"/>
    </location>
</feature>
<proteinExistence type="inferred from homology"/>
<dbReference type="InterPro" id="IPR001087">
    <property type="entry name" value="GDSL"/>
</dbReference>
<dbReference type="STRING" id="4533.J3L8U9"/>
<dbReference type="KEGG" id="obr:102703001"/>
<dbReference type="GeneID" id="102703001"/>
<reference evidence="4" key="1">
    <citation type="submission" date="2013-04" db="UniProtKB">
        <authorList>
            <consortium name="EnsemblPlants"/>
        </authorList>
    </citation>
    <scope>IDENTIFICATION</scope>
</reference>
<sequence>MAPATKRPCRSHISQATAVYSAEYLFAHASIAMHAVSCLRSLGSNRAKQRQSMRRLGVALAALLVVACQLSLVTMAAAQLSPPPPPDEQYEDPPMVGLPVTSPPPGEYDSPESPLPDSPPSPEPETPELAPPTPSQQQQQQPWQAPLPPRREPAPPRTVVPPQEPAWSSTPPPPATRVINYTATGCTTMLVFGDSTVDPGNNNRLQTAVKANFLPYGVNFLGGRPTGRFSNGRLITDILAEKLGIARSIPGFRDARLRSGQLRRGVSFASAGSGYDETTARRSNALSFPNQIEDLWLYKRNLQRLVGRRRAEQLVRRATFVVSAGTTDLLFHYLASNQSAVESGPLYENQLITRVANYTQVMATLGGRRFVFVGVPPIGCLPIVRTLLGTGTTRCHENMNLQATSFNDKLVEVVRLLKNQPDIRATFIDTYTIIGKATINPNNYGLTETSRGCCGTGVIEVGQTCRGRKTCTHPSKYMYWDAAHHTERMNQIITDEAIMNSIGEIYV</sequence>
<dbReference type="HOGENOM" id="CLU_015101_0_1_1"/>
<evidence type="ECO:0000256" key="2">
    <source>
        <dbReference type="SAM" id="MobiDB-lite"/>
    </source>
</evidence>
<dbReference type="Proteomes" id="UP000006038">
    <property type="component" value="Unassembled WGS sequence"/>
</dbReference>
<dbReference type="InterPro" id="IPR035669">
    <property type="entry name" value="SGNH_plant_lipase-like"/>
</dbReference>
<dbReference type="Gramene" id="OB02G10660.1">
    <property type="protein sequence ID" value="OB02G10660.1"/>
    <property type="gene ID" value="OB02G10660"/>
</dbReference>
<dbReference type="GO" id="GO:0016788">
    <property type="term" value="F:hydrolase activity, acting on ester bonds"/>
    <property type="evidence" value="ECO:0007669"/>
    <property type="project" value="InterPro"/>
</dbReference>
<dbReference type="InterPro" id="IPR036514">
    <property type="entry name" value="SGNH_hydro_sf"/>
</dbReference>
<dbReference type="InterPro" id="IPR050592">
    <property type="entry name" value="GDSL_lipolytic_enzyme"/>
</dbReference>
<accession>J3L8U9</accession>
<dbReference type="Gene3D" id="3.40.50.1110">
    <property type="entry name" value="SGNH hydrolase"/>
    <property type="match status" value="1"/>
</dbReference>
<keyword evidence="5" id="KW-1185">Reference proteome</keyword>
<protein>
    <recommendedName>
        <fullName evidence="6">GDSL esterase/lipase</fullName>
    </recommendedName>
</protein>
<comment type="similarity">
    <text evidence="1">Belongs to the 'GDSL' lipolytic enzyme family.</text>
</comment>
<evidence type="ECO:0008006" key="6">
    <source>
        <dbReference type="Google" id="ProtNLM"/>
    </source>
</evidence>
<keyword evidence="3" id="KW-0472">Membrane</keyword>
<dbReference type="EnsemblPlants" id="OB02G10660.1">
    <property type="protein sequence ID" value="OB02G10660.1"/>
    <property type="gene ID" value="OB02G10660"/>
</dbReference>
<feature type="transmembrane region" description="Helical" evidence="3">
    <location>
        <begin position="56"/>
        <end position="78"/>
    </location>
</feature>
<keyword evidence="3" id="KW-0812">Transmembrane</keyword>
<dbReference type="Pfam" id="PF00657">
    <property type="entry name" value="Lipase_GDSL"/>
    <property type="match status" value="1"/>
</dbReference>
<dbReference type="eggNOG" id="ENOG502R619">
    <property type="taxonomic scope" value="Eukaryota"/>
</dbReference>
<evidence type="ECO:0000313" key="4">
    <source>
        <dbReference type="EnsemblPlants" id="OB02G10660.1"/>
    </source>
</evidence>
<dbReference type="AlphaFoldDB" id="J3L8U9"/>
<feature type="compositionally biased region" description="Pro residues" evidence="2">
    <location>
        <begin position="155"/>
        <end position="175"/>
    </location>
</feature>
<feature type="region of interest" description="Disordered" evidence="2">
    <location>
        <begin position="79"/>
        <end position="176"/>
    </location>
</feature>
<name>J3L8U9_ORYBR</name>
<organism evidence="4">
    <name type="scientific">Oryza brachyantha</name>
    <name type="common">malo sina</name>
    <dbReference type="NCBI Taxonomy" id="4533"/>
    <lineage>
        <taxon>Eukaryota</taxon>
        <taxon>Viridiplantae</taxon>
        <taxon>Streptophyta</taxon>
        <taxon>Embryophyta</taxon>
        <taxon>Tracheophyta</taxon>
        <taxon>Spermatophyta</taxon>
        <taxon>Magnoliopsida</taxon>
        <taxon>Liliopsida</taxon>
        <taxon>Poales</taxon>
        <taxon>Poaceae</taxon>
        <taxon>BOP clade</taxon>
        <taxon>Oryzoideae</taxon>
        <taxon>Oryzeae</taxon>
        <taxon>Oryzinae</taxon>
        <taxon>Oryza</taxon>
    </lineage>
</organism>
<dbReference type="PANTHER" id="PTHR45642:SF19">
    <property type="entry name" value="OS02G0110000 PROTEIN"/>
    <property type="match status" value="1"/>
</dbReference>
<dbReference type="CDD" id="cd01837">
    <property type="entry name" value="SGNH_plant_lipase_like"/>
    <property type="match status" value="1"/>
</dbReference>
<dbReference type="OMA" id="NYLASCM"/>
<dbReference type="OrthoDB" id="1600564at2759"/>
<keyword evidence="3" id="KW-1133">Transmembrane helix</keyword>
<feature type="compositionally biased region" description="Pro residues" evidence="2">
    <location>
        <begin position="113"/>
        <end position="134"/>
    </location>
</feature>
<evidence type="ECO:0000256" key="1">
    <source>
        <dbReference type="ARBA" id="ARBA00008668"/>
    </source>
</evidence>
<dbReference type="PANTHER" id="PTHR45642">
    <property type="entry name" value="GDSL ESTERASE/LIPASE EXL3"/>
    <property type="match status" value="1"/>
</dbReference>
<evidence type="ECO:0000256" key="3">
    <source>
        <dbReference type="SAM" id="Phobius"/>
    </source>
</evidence>
<evidence type="ECO:0000313" key="5">
    <source>
        <dbReference type="Proteomes" id="UP000006038"/>
    </source>
</evidence>